<reference evidence="13" key="2">
    <citation type="journal article" date="2021" name="PeerJ">
        <title>Extensive microbial diversity within the chicken gut microbiome revealed by metagenomics and culture.</title>
        <authorList>
            <person name="Gilroy R."/>
            <person name="Ravi A."/>
            <person name="Getino M."/>
            <person name="Pursley I."/>
            <person name="Horton D.L."/>
            <person name="Alikhan N.F."/>
            <person name="Baker D."/>
            <person name="Gharbi K."/>
            <person name="Hall N."/>
            <person name="Watson M."/>
            <person name="Adriaenssens E.M."/>
            <person name="Foster-Nyarko E."/>
            <person name="Jarju S."/>
            <person name="Secka A."/>
            <person name="Antonio M."/>
            <person name="Oren A."/>
            <person name="Chaudhuri R.R."/>
            <person name="La Ragione R."/>
            <person name="Hildebrand F."/>
            <person name="Pallen M.J."/>
        </authorList>
    </citation>
    <scope>NUCLEOTIDE SEQUENCE</scope>
    <source>
        <strain evidence="13">ChiW16-3235</strain>
    </source>
</reference>
<comment type="caution">
    <text evidence="13">The sequence shown here is derived from an EMBL/GenBank/DDBJ whole genome shotgun (WGS) entry which is preliminary data.</text>
</comment>
<evidence type="ECO:0000256" key="1">
    <source>
        <dbReference type="ARBA" id="ARBA00001947"/>
    </source>
</evidence>
<protein>
    <submittedName>
        <fullName evidence="13">Site-2 protease family protein</fullName>
    </submittedName>
</protein>
<feature type="transmembrane region" description="Helical" evidence="11">
    <location>
        <begin position="346"/>
        <end position="366"/>
    </location>
</feature>
<evidence type="ECO:0000313" key="14">
    <source>
        <dbReference type="Proteomes" id="UP000823913"/>
    </source>
</evidence>
<dbReference type="PANTHER" id="PTHR42837:SF2">
    <property type="entry name" value="MEMBRANE METALLOPROTEASE ARASP2, CHLOROPLASTIC-RELATED"/>
    <property type="match status" value="1"/>
</dbReference>
<comment type="cofactor">
    <cofactor evidence="1">
        <name>Zn(2+)</name>
        <dbReference type="ChEBI" id="CHEBI:29105"/>
    </cofactor>
</comment>
<sequence length="369" mass="39474">MAHNALAGGGVAGTILSVLLAILILLAMITIHEFGHYVAGRALGFKINEFAIGFGPAIFKRKGKSGRIFSVRAFPLGGYCAFEGEDEEGESEGAFNRQHPLKRIIVLVAGATFNYLLALLIIIISTFAFGQMAYRVNSVALDEAYPAAYCLQEGDVIVGINGADIYLATDIVAALNGRNEGDVVDVSVVRGGERAEAQVMLRADCDFENSSQISLAFRALGVGTYTNDDGAFYDLSSVSCKFGFWESLGRSFMYSFKIAGSIFTVLGELLTGNLSLSAVGGPITTIRLTSEIASQGVQSFLEIAAYIGVNLAVFNLLPIPALDGSKVVFCLIEWIFKKPVPRKVEAVIHVIGFALILGFAVLVDVLQFI</sequence>
<gene>
    <name evidence="13" type="ORF">IAB94_02265</name>
</gene>
<dbReference type="AlphaFoldDB" id="A0A9D1E618"/>
<evidence type="ECO:0000256" key="11">
    <source>
        <dbReference type="SAM" id="Phobius"/>
    </source>
</evidence>
<evidence type="ECO:0000256" key="3">
    <source>
        <dbReference type="ARBA" id="ARBA00007931"/>
    </source>
</evidence>
<evidence type="ECO:0000256" key="5">
    <source>
        <dbReference type="ARBA" id="ARBA00022692"/>
    </source>
</evidence>
<evidence type="ECO:0000256" key="8">
    <source>
        <dbReference type="ARBA" id="ARBA00022989"/>
    </source>
</evidence>
<organism evidence="13 14">
    <name type="scientific">Candidatus Coproplasma avicola</name>
    <dbReference type="NCBI Taxonomy" id="2840744"/>
    <lineage>
        <taxon>Bacteria</taxon>
        <taxon>Bacillati</taxon>
        <taxon>Bacillota</taxon>
        <taxon>Clostridia</taxon>
        <taxon>Eubacteriales</taxon>
        <taxon>Candidatus Coproplasma</taxon>
    </lineage>
</organism>
<evidence type="ECO:0000256" key="6">
    <source>
        <dbReference type="ARBA" id="ARBA00022801"/>
    </source>
</evidence>
<dbReference type="SUPFAM" id="SSF50156">
    <property type="entry name" value="PDZ domain-like"/>
    <property type="match status" value="1"/>
</dbReference>
<evidence type="ECO:0000256" key="7">
    <source>
        <dbReference type="ARBA" id="ARBA00022833"/>
    </source>
</evidence>
<dbReference type="GO" id="GO:0016020">
    <property type="term" value="C:membrane"/>
    <property type="evidence" value="ECO:0007669"/>
    <property type="project" value="UniProtKB-SubCell"/>
</dbReference>
<keyword evidence="9" id="KW-0482">Metalloprotease</keyword>
<dbReference type="EMBL" id="DVHK01000055">
    <property type="protein sequence ID" value="HIR66856.1"/>
    <property type="molecule type" value="Genomic_DNA"/>
</dbReference>
<evidence type="ECO:0000256" key="2">
    <source>
        <dbReference type="ARBA" id="ARBA00004141"/>
    </source>
</evidence>
<evidence type="ECO:0000256" key="4">
    <source>
        <dbReference type="ARBA" id="ARBA00022670"/>
    </source>
</evidence>
<evidence type="ECO:0000259" key="12">
    <source>
        <dbReference type="Pfam" id="PF02163"/>
    </source>
</evidence>
<feature type="domain" description="Peptidase M50" evidence="12">
    <location>
        <begin position="21"/>
        <end position="358"/>
    </location>
</feature>
<dbReference type="Gene3D" id="2.30.42.10">
    <property type="match status" value="1"/>
</dbReference>
<dbReference type="Pfam" id="PF02163">
    <property type="entry name" value="Peptidase_M50"/>
    <property type="match status" value="1"/>
</dbReference>
<accession>A0A9D1E618</accession>
<feature type="transmembrane region" description="Helical" evidence="11">
    <location>
        <begin position="6"/>
        <end position="31"/>
    </location>
</feature>
<dbReference type="CDD" id="cd06163">
    <property type="entry name" value="S2P-M50_PDZ_RseP-like"/>
    <property type="match status" value="1"/>
</dbReference>
<keyword evidence="8 11" id="KW-1133">Transmembrane helix</keyword>
<reference evidence="13" key="1">
    <citation type="submission" date="2020-10" db="EMBL/GenBank/DDBJ databases">
        <authorList>
            <person name="Gilroy R."/>
        </authorList>
    </citation>
    <scope>NUCLEOTIDE SEQUENCE</scope>
    <source>
        <strain evidence="13">ChiW16-3235</strain>
    </source>
</reference>
<keyword evidence="10 11" id="KW-0472">Membrane</keyword>
<dbReference type="InterPro" id="IPR036034">
    <property type="entry name" value="PDZ_sf"/>
</dbReference>
<dbReference type="GO" id="GO:0004222">
    <property type="term" value="F:metalloendopeptidase activity"/>
    <property type="evidence" value="ECO:0007669"/>
    <property type="project" value="InterPro"/>
</dbReference>
<evidence type="ECO:0000256" key="10">
    <source>
        <dbReference type="ARBA" id="ARBA00023136"/>
    </source>
</evidence>
<keyword evidence="4 13" id="KW-0645">Protease</keyword>
<comment type="similarity">
    <text evidence="3">Belongs to the peptidase M50B family.</text>
</comment>
<dbReference type="InterPro" id="IPR008915">
    <property type="entry name" value="Peptidase_M50"/>
</dbReference>
<feature type="transmembrane region" description="Helical" evidence="11">
    <location>
        <begin position="104"/>
        <end position="129"/>
    </location>
</feature>
<dbReference type="GO" id="GO:0006508">
    <property type="term" value="P:proteolysis"/>
    <property type="evidence" value="ECO:0007669"/>
    <property type="project" value="UniProtKB-KW"/>
</dbReference>
<proteinExistence type="inferred from homology"/>
<keyword evidence="7" id="KW-0862">Zinc</keyword>
<evidence type="ECO:0000313" key="13">
    <source>
        <dbReference type="EMBL" id="HIR66856.1"/>
    </source>
</evidence>
<dbReference type="InterPro" id="IPR004387">
    <property type="entry name" value="Pept_M50_Zn"/>
</dbReference>
<evidence type="ECO:0000256" key="9">
    <source>
        <dbReference type="ARBA" id="ARBA00023049"/>
    </source>
</evidence>
<keyword evidence="6" id="KW-0378">Hydrolase</keyword>
<name>A0A9D1E618_9FIRM</name>
<keyword evidence="5 11" id="KW-0812">Transmembrane</keyword>
<dbReference type="Proteomes" id="UP000823913">
    <property type="component" value="Unassembled WGS sequence"/>
</dbReference>
<comment type="subcellular location">
    <subcellularLocation>
        <location evidence="2">Membrane</location>
        <topology evidence="2">Multi-pass membrane protein</topology>
    </subcellularLocation>
</comment>
<dbReference type="PANTHER" id="PTHR42837">
    <property type="entry name" value="REGULATOR OF SIGMA-E PROTEASE RSEP"/>
    <property type="match status" value="1"/>
</dbReference>